<gene>
    <name evidence="2" type="ORF">D2V04_16250</name>
</gene>
<comment type="caution">
    <text evidence="2">The sequence shown here is derived from an EMBL/GenBank/DDBJ whole genome shotgun (WGS) entry which is preliminary data.</text>
</comment>
<name>A0A418NE78_9SPHN</name>
<dbReference type="RefSeq" id="WP_119514743.1">
    <property type="nucleotide sequence ID" value="NZ_QXFK01000019.1"/>
</dbReference>
<accession>A0A418NE78</accession>
<feature type="compositionally biased region" description="Basic and acidic residues" evidence="1">
    <location>
        <begin position="7"/>
        <end position="23"/>
    </location>
</feature>
<keyword evidence="3" id="KW-1185">Reference proteome</keyword>
<organism evidence="2 3">
    <name type="scientific">Pelagerythrobacter aerophilus</name>
    <dbReference type="NCBI Taxonomy" id="2306995"/>
    <lineage>
        <taxon>Bacteria</taxon>
        <taxon>Pseudomonadati</taxon>
        <taxon>Pseudomonadota</taxon>
        <taxon>Alphaproteobacteria</taxon>
        <taxon>Sphingomonadales</taxon>
        <taxon>Erythrobacteraceae</taxon>
        <taxon>Pelagerythrobacter</taxon>
    </lineage>
</organism>
<evidence type="ECO:0000313" key="2">
    <source>
        <dbReference type="EMBL" id="RIV75819.1"/>
    </source>
</evidence>
<proteinExistence type="predicted"/>
<evidence type="ECO:0000313" key="3">
    <source>
        <dbReference type="Proteomes" id="UP000285092"/>
    </source>
</evidence>
<reference evidence="2 3" key="1">
    <citation type="submission" date="2018-08" db="EMBL/GenBank/DDBJ databases">
        <title>Altererythrobacter sp.Ery1 and Ery12, the genome sequencing of novel strains in genus Alterythrobacter.</title>
        <authorList>
            <person name="Cheng H."/>
            <person name="Wu Y.-H."/>
            <person name="Fang C."/>
            <person name="Xu X.-W."/>
        </authorList>
    </citation>
    <scope>NUCLEOTIDE SEQUENCE [LARGE SCALE GENOMIC DNA]</scope>
    <source>
        <strain evidence="2 3">Ery1</strain>
    </source>
</reference>
<dbReference type="OrthoDB" id="10001534at2"/>
<sequence length="65" mass="7386">MENSNSKSERLRKERDEAEHDKAIMQRLLNRAAAEIEQLADADCDEDSKDQALAAAKRFRRAATP</sequence>
<evidence type="ECO:0000256" key="1">
    <source>
        <dbReference type="SAM" id="MobiDB-lite"/>
    </source>
</evidence>
<protein>
    <submittedName>
        <fullName evidence="2">Uncharacterized protein</fullName>
    </submittedName>
</protein>
<feature type="region of interest" description="Disordered" evidence="1">
    <location>
        <begin position="1"/>
        <end position="23"/>
    </location>
</feature>
<dbReference type="AlphaFoldDB" id="A0A418NE78"/>
<dbReference type="EMBL" id="QXFK01000019">
    <property type="protein sequence ID" value="RIV75819.1"/>
    <property type="molecule type" value="Genomic_DNA"/>
</dbReference>
<dbReference type="Proteomes" id="UP000285092">
    <property type="component" value="Unassembled WGS sequence"/>
</dbReference>